<reference evidence="1 2" key="1">
    <citation type="journal article" date="2016" name="Genome Announc.">
        <title>Draft Genome Sequence of the Thermotolerant Cyanobacterium Desertifilum sp. IPPAS B-1220.</title>
        <authorList>
            <person name="Mironov K.S."/>
            <person name="Sinetova M.A."/>
            <person name="Bolatkhan K."/>
            <person name="Zayadan B.K."/>
            <person name="Ustinova V.V."/>
            <person name="Kupriyanova E.V."/>
            <person name="Skrypnik A.N."/>
            <person name="Gogoleva N.E."/>
            <person name="Gogolev Y.V."/>
            <person name="Los D.A."/>
        </authorList>
    </citation>
    <scope>NUCLEOTIDE SEQUENCE [LARGE SCALE GENOMIC DNA]</scope>
    <source>
        <strain evidence="1 2">IPPAS B-1220</strain>
    </source>
</reference>
<evidence type="ECO:0000313" key="1">
    <source>
        <dbReference type="EMBL" id="XPM63570.1"/>
    </source>
</evidence>
<protein>
    <submittedName>
        <fullName evidence="1">Uncharacterized protein</fullName>
    </submittedName>
</protein>
<evidence type="ECO:0000313" key="2">
    <source>
        <dbReference type="Proteomes" id="UP000095472"/>
    </source>
</evidence>
<sequence>MSRYLGDLGIPEAQVNAYGEHLNQGDYLVFVEETADQLSQAEGFLGSRSKIGASTHPRG</sequence>
<dbReference type="EMBL" id="CP182909">
    <property type="protein sequence ID" value="XPM63570.1"/>
    <property type="molecule type" value="Genomic_DNA"/>
</dbReference>
<keyword evidence="2" id="KW-1185">Reference proteome</keyword>
<organism evidence="1 2">
    <name type="scientific">Desertifilum tharense IPPAS B-1220</name>
    <dbReference type="NCBI Taxonomy" id="1781255"/>
    <lineage>
        <taxon>Bacteria</taxon>
        <taxon>Bacillati</taxon>
        <taxon>Cyanobacteriota</taxon>
        <taxon>Cyanophyceae</taxon>
        <taxon>Desertifilales</taxon>
        <taxon>Desertifilaceae</taxon>
        <taxon>Desertifilum</taxon>
    </lineage>
</organism>
<proteinExistence type="predicted"/>
<dbReference type="Proteomes" id="UP000095472">
    <property type="component" value="Chromosome"/>
</dbReference>
<gene>
    <name evidence="1" type="ORF">BH720_030520</name>
</gene>
<name>A0ACD5GST1_9CYAN</name>
<accession>A0ACD5GST1</accession>